<organism evidence="4 5">
    <name type="scientific">Holothuria leucospilota</name>
    <name type="common">Black long sea cucumber</name>
    <name type="synonym">Mertensiothuria leucospilota</name>
    <dbReference type="NCBI Taxonomy" id="206669"/>
    <lineage>
        <taxon>Eukaryota</taxon>
        <taxon>Metazoa</taxon>
        <taxon>Echinodermata</taxon>
        <taxon>Eleutherozoa</taxon>
        <taxon>Echinozoa</taxon>
        <taxon>Holothuroidea</taxon>
        <taxon>Aspidochirotacea</taxon>
        <taxon>Aspidochirotida</taxon>
        <taxon>Holothuriidae</taxon>
        <taxon>Holothuria</taxon>
    </lineage>
</organism>
<dbReference type="EMBL" id="JAIZAY010000015">
    <property type="protein sequence ID" value="KAJ8027774.1"/>
    <property type="molecule type" value="Genomic_DNA"/>
</dbReference>
<evidence type="ECO:0000313" key="5">
    <source>
        <dbReference type="Proteomes" id="UP001152320"/>
    </source>
</evidence>
<dbReference type="InterPro" id="IPR013642">
    <property type="entry name" value="CLCA_N"/>
</dbReference>
<dbReference type="InterPro" id="IPR036465">
    <property type="entry name" value="vWFA_dom_sf"/>
</dbReference>
<sequence>MAHLLSKVTILFIGLFLFNLPAKSLNRRSQLKLENNEYKGLVVVIDQRETEDTDIIDIVKEMFINGSSYLYHATKKRSFFKEVTIVLPETWSDHPSYTTSGTVAMSEADIIIANFNSRFTSREEDFIPPYTKQFEGCGKQGLYIHMTSHFLKNYRHLQKYYGNYGRILVHEWAHYRWGLFDEYPDVENYDEGQYFYFSDNNQIWKPVSCSDRWRYVPVKYTGNQYNLYRQCNGDQVTGYEDGCTTLPSKHQGHASGSIMNSFLTYDNLVNFCDNEAEDPSYLHNSEAPTKHNKKCNGKSSWEVMREHPDFKGQLKNQDGNNQPREVEDVTPTFHVVRSRPARVALVLDTSGSMSTNERYLKLVGAARTYILTVANSGTFVGIVDFDDNARIITNLTELTSSRARTSVANMVPMKSIGGSSIGCGIETALKVLQEDNKSVDGGSILLITSGKDDAAELTESMRQSCIKQKMSIDVINAGDSDADTVLFELASSTGGQFFSQTNSSSFYFASGAFNMLSEDVNGFKQRFEVYSNVKTFEIGETELSGFVHIDETVGQSTTFEFIYFCGNSTTLRHLSTTAFDIVVTSPSGIPYNEASATHFEEMTFKKITIAIDDIAEPGLWRYFLQSHVNNESYDVIVNVSSKRLQDMEPISVSLFLSDSNPGMKSEEPLAVYADVRQGYYPVIQANVIATIETHTNKIELQLYDNGAGADVSQDDGVYSRYFTQYTGEGLYRFKVRAENNGDAIVLQTWSNLHFSGIRMYFDPDALLAGDIPDVLGNLTVSLPGQPLEELEGVAAPNFTRGVSGGASRVAETPVGWSPLRDILSPNQITDFEVIHTKIDDGSVFVKFTAPGDDLDFGNAHHYVIKWANSSNQLRNNHTLCPVIDQNDVIVGNLSSPAPFGTVEEFVFYMPIAQDVNTTSFMIGVYGVDDAGNEGPISNIQQATFRSYIPPSLQEMTTTSKPTEKQETTKRKFFPQKTTVTLKSEEKVTEISSDKVNLTVSLPGQPLEELEGVAAPNFTRGVSGGASRVAETPVGWSPLRDILSPNQITDFEVTHTKIDDGSVFVKFTAPGDDLDFGNAHHYVIKWANSSNQLRNNHTLCPVIDQNDVIVGNLSSPAPFGTVEEFVFYMPVAQDVNITSFMTGVYGVDDAGNEGPISNIQQATFRSYIPPSLQEMTTTSKPTEKQGTTIRKFFPQITTVTLKSEEKVTEISSDKGLSLTRETIFIMSISTCLLVVIVLGAAVLIWVRHYIIKRRNLVVRINVASAPNSSVTGEVRLSNA</sequence>
<keyword evidence="1" id="KW-0812">Transmembrane</keyword>
<feature type="domain" description="VWFA" evidence="3">
    <location>
        <begin position="342"/>
        <end position="527"/>
    </location>
</feature>
<name>A0A9Q1BJJ1_HOLLE</name>
<keyword evidence="1" id="KW-1133">Transmembrane helix</keyword>
<dbReference type="Pfam" id="PF13519">
    <property type="entry name" value="VWA_2"/>
    <property type="match status" value="1"/>
</dbReference>
<evidence type="ECO:0000259" key="3">
    <source>
        <dbReference type="PROSITE" id="PS50234"/>
    </source>
</evidence>
<dbReference type="AlphaFoldDB" id="A0A9Q1BJJ1"/>
<dbReference type="PANTHER" id="PTHR10579">
    <property type="entry name" value="CALCIUM-ACTIVATED CHLORIDE CHANNEL REGULATOR"/>
    <property type="match status" value="1"/>
</dbReference>
<evidence type="ECO:0000256" key="1">
    <source>
        <dbReference type="SAM" id="Phobius"/>
    </source>
</evidence>
<dbReference type="SMART" id="SM00327">
    <property type="entry name" value="VWA"/>
    <property type="match status" value="1"/>
</dbReference>
<comment type="caution">
    <text evidence="4">The sequence shown here is derived from an EMBL/GenBank/DDBJ whole genome shotgun (WGS) entry which is preliminary data.</text>
</comment>
<dbReference type="OrthoDB" id="687730at2759"/>
<dbReference type="Proteomes" id="UP001152320">
    <property type="component" value="Chromosome 15"/>
</dbReference>
<dbReference type="InterPro" id="IPR051266">
    <property type="entry name" value="CLCR"/>
</dbReference>
<keyword evidence="2" id="KW-0732">Signal</keyword>
<feature type="chain" id="PRO_5040485439" evidence="2">
    <location>
        <begin position="25"/>
        <end position="1278"/>
    </location>
</feature>
<dbReference type="SUPFAM" id="SSF53300">
    <property type="entry name" value="vWA-like"/>
    <property type="match status" value="1"/>
</dbReference>
<dbReference type="Pfam" id="PF08434">
    <property type="entry name" value="CLCA"/>
    <property type="match status" value="1"/>
</dbReference>
<evidence type="ECO:0000256" key="2">
    <source>
        <dbReference type="SAM" id="SignalP"/>
    </source>
</evidence>
<accession>A0A9Q1BJJ1</accession>
<dbReference type="InterPro" id="IPR002035">
    <property type="entry name" value="VWF_A"/>
</dbReference>
<dbReference type="PANTHER" id="PTHR10579:SF177">
    <property type="entry name" value="CALCIUM-ACTIVATED CHLORIDE CHANNEL REGULATOR 4-LIKE PROTEIN"/>
    <property type="match status" value="1"/>
</dbReference>
<evidence type="ECO:0000313" key="4">
    <source>
        <dbReference type="EMBL" id="KAJ8027774.1"/>
    </source>
</evidence>
<dbReference type="Gene3D" id="3.40.50.410">
    <property type="entry name" value="von Willebrand factor, type A domain"/>
    <property type="match status" value="1"/>
</dbReference>
<dbReference type="PROSITE" id="PS50234">
    <property type="entry name" value="VWFA"/>
    <property type="match status" value="1"/>
</dbReference>
<dbReference type="NCBIfam" id="NF041940">
    <property type="entry name" value="choice_anch_X"/>
    <property type="match status" value="1"/>
</dbReference>
<keyword evidence="1" id="KW-0472">Membrane</keyword>
<reference evidence="4" key="1">
    <citation type="submission" date="2021-10" db="EMBL/GenBank/DDBJ databases">
        <title>Tropical sea cucumber genome reveals ecological adaptation and Cuvierian tubules defense mechanism.</title>
        <authorList>
            <person name="Chen T."/>
        </authorList>
    </citation>
    <scope>NUCLEOTIDE SEQUENCE</scope>
    <source>
        <strain evidence="4">Nanhai2018</strain>
        <tissue evidence="4">Muscle</tissue>
    </source>
</reference>
<gene>
    <name evidence="4" type="ORF">HOLleu_29824</name>
</gene>
<dbReference type="CDD" id="cd00198">
    <property type="entry name" value="vWFA"/>
    <property type="match status" value="1"/>
</dbReference>
<proteinExistence type="predicted"/>
<protein>
    <submittedName>
        <fullName evidence="4">Calcium-activated chloride channel regulator 4</fullName>
    </submittedName>
</protein>
<feature type="transmembrane region" description="Helical" evidence="1">
    <location>
        <begin position="1222"/>
        <end position="1245"/>
    </location>
</feature>
<feature type="signal peptide" evidence="2">
    <location>
        <begin position="1"/>
        <end position="24"/>
    </location>
</feature>
<keyword evidence="5" id="KW-1185">Reference proteome</keyword>